<evidence type="ECO:0000313" key="2">
    <source>
        <dbReference type="Proteomes" id="UP000183670"/>
    </source>
</evidence>
<reference evidence="1 2" key="1">
    <citation type="submission" date="2016-10" db="EMBL/GenBank/DDBJ databases">
        <authorList>
            <person name="de Groot N.N."/>
        </authorList>
    </citation>
    <scope>NUCLEOTIDE SEQUENCE [LARGE SCALE GENOMIC DNA]</scope>
    <source>
        <strain evidence="1 2">NLAE-zl-C500</strain>
    </source>
</reference>
<evidence type="ECO:0008006" key="3">
    <source>
        <dbReference type="Google" id="ProtNLM"/>
    </source>
</evidence>
<evidence type="ECO:0000313" key="1">
    <source>
        <dbReference type="EMBL" id="SDB76839.1"/>
    </source>
</evidence>
<dbReference type="RefSeq" id="WP_254780818.1">
    <property type="nucleotide sequence ID" value="NZ_FMYE01000014.1"/>
</dbReference>
<protein>
    <recommendedName>
        <fullName evidence="3">MarR family transcriptional regulator</fullName>
    </recommendedName>
</protein>
<dbReference type="AlphaFoldDB" id="A0A1G6G4Q2"/>
<dbReference type="EMBL" id="FMYE01000014">
    <property type="protein sequence ID" value="SDB76839.1"/>
    <property type="molecule type" value="Genomic_DNA"/>
</dbReference>
<dbReference type="Proteomes" id="UP000183670">
    <property type="component" value="Unassembled WGS sequence"/>
</dbReference>
<gene>
    <name evidence="1" type="ORF">SAMN05192581_10143</name>
</gene>
<name>A0A1G6G4Q2_BACOV</name>
<proteinExistence type="predicted"/>
<sequence>MKNVILLGRTIQLAKITKAQLKGITIGDALSYTFYSAVAGGVSMVFVEPKKNPGTPRSLAITSDRLNTLFKKPIVYILTSCPAFERQRLIDKNVFFIVSEKFAFLPNLMANERMKTAEPAKILTPVAQYILLYHLQTKGINRESARSLENIIPYSYTSITLGIACLEELGLLSRTTINGKSKVIQFELSGRKLWDAAQDYLINPVDETVYCDQILTQGVYPICGINALSHYTMLNPDSEKMLVMTKQQWQGIKESDVLVNANKYDGNIIVEVWKYPPVGLKDDKHEWVDRLSLAISLKDDEDPRVEGEVERLINETEWKD</sequence>
<organism evidence="1 2">
    <name type="scientific">Bacteroides ovatus</name>
    <dbReference type="NCBI Taxonomy" id="28116"/>
    <lineage>
        <taxon>Bacteria</taxon>
        <taxon>Pseudomonadati</taxon>
        <taxon>Bacteroidota</taxon>
        <taxon>Bacteroidia</taxon>
        <taxon>Bacteroidales</taxon>
        <taxon>Bacteroidaceae</taxon>
        <taxon>Bacteroides</taxon>
    </lineage>
</organism>
<accession>A0A1G6G4Q2</accession>